<evidence type="ECO:0000313" key="6">
    <source>
        <dbReference type="EMBL" id="KPJ11833.1"/>
    </source>
</evidence>
<dbReference type="KEGG" id="pmac:106714229"/>
<dbReference type="InterPro" id="IPR052039">
    <property type="entry name" value="Caspase-related_regulators"/>
</dbReference>
<feature type="domain" description="Caspase family p20" evidence="5">
    <location>
        <begin position="56"/>
        <end position="180"/>
    </location>
</feature>
<dbReference type="PANTHER" id="PTHR22576:SF41">
    <property type="entry name" value="CASPASE 14, APOPTOSIS-RELATED CYSTEINE PEPTIDASE"/>
    <property type="match status" value="1"/>
</dbReference>
<dbReference type="PANTHER" id="PTHR22576">
    <property type="entry name" value="MUCOSA ASSOCIATED LYMPHOID TISSUE LYMPHOMA TRANSLOCATION PROTEIN 1/PARACASPASE"/>
    <property type="match status" value="1"/>
</dbReference>
<sequence length="287" mass="32738">MEETFADVSPSYPTNSSQNASKTSGAGNETRPVNKAQPIFNPEDLFYDMSGDKYLVIFNHTKYKMTRYFHFQTPTPRKGTEKDVESLKKTFSNLGYKVLTYHDLDHGEILNKALEISRMDNTMTSCLCFAILTHGDKGGQLFASDRPYQFSDVTKMLENGDKSLVNKPKLFFIQACRGGDMDDGRTVQLDSDDDLTFHVPSHADFFTMYSSVEGYAAFRTALGSFLIQELCQAIDKYHDTLDVLHIATTVNRRVAYEYSTYTPSNKNTHNKKQMPEVRYTLTKLFKF</sequence>
<dbReference type="Pfam" id="PF00656">
    <property type="entry name" value="Peptidase_C14"/>
    <property type="match status" value="1"/>
</dbReference>
<dbReference type="InterPro" id="IPR011600">
    <property type="entry name" value="Pept_C14_caspase"/>
</dbReference>
<dbReference type="InterPro" id="IPR002138">
    <property type="entry name" value="Pept_C14_p10"/>
</dbReference>
<keyword evidence="7" id="KW-1185">Reference proteome</keyword>
<name>A0A194R219_PAPMA</name>
<dbReference type="InParanoid" id="A0A194R219"/>
<dbReference type="GO" id="GO:0004197">
    <property type="term" value="F:cysteine-type endopeptidase activity"/>
    <property type="evidence" value="ECO:0007669"/>
    <property type="project" value="InterPro"/>
</dbReference>
<dbReference type="SMART" id="SM00115">
    <property type="entry name" value="CASc"/>
    <property type="match status" value="1"/>
</dbReference>
<dbReference type="Proteomes" id="UP000053240">
    <property type="component" value="Unassembled WGS sequence"/>
</dbReference>
<dbReference type="InterPro" id="IPR001309">
    <property type="entry name" value="Pept_C14_p20"/>
</dbReference>
<organism evidence="6 7">
    <name type="scientific">Papilio machaon</name>
    <name type="common">Old World swallowtail butterfly</name>
    <dbReference type="NCBI Taxonomy" id="76193"/>
    <lineage>
        <taxon>Eukaryota</taxon>
        <taxon>Metazoa</taxon>
        <taxon>Ecdysozoa</taxon>
        <taxon>Arthropoda</taxon>
        <taxon>Hexapoda</taxon>
        <taxon>Insecta</taxon>
        <taxon>Pterygota</taxon>
        <taxon>Neoptera</taxon>
        <taxon>Endopterygota</taxon>
        <taxon>Lepidoptera</taxon>
        <taxon>Glossata</taxon>
        <taxon>Ditrysia</taxon>
        <taxon>Papilionoidea</taxon>
        <taxon>Papilionidae</taxon>
        <taxon>Papilioninae</taxon>
        <taxon>Papilio</taxon>
    </lineage>
</organism>
<dbReference type="OrthoDB" id="6116485at2759"/>
<reference evidence="6 7" key="1">
    <citation type="journal article" date="2015" name="Nat. Commun.">
        <title>Outbred genome sequencing and CRISPR/Cas9 gene editing in butterflies.</title>
        <authorList>
            <person name="Li X."/>
            <person name="Fan D."/>
            <person name="Zhang W."/>
            <person name="Liu G."/>
            <person name="Zhang L."/>
            <person name="Zhao L."/>
            <person name="Fang X."/>
            <person name="Chen L."/>
            <person name="Dong Y."/>
            <person name="Chen Y."/>
            <person name="Ding Y."/>
            <person name="Zhao R."/>
            <person name="Feng M."/>
            <person name="Zhu Y."/>
            <person name="Feng Y."/>
            <person name="Jiang X."/>
            <person name="Zhu D."/>
            <person name="Xiang H."/>
            <person name="Feng X."/>
            <person name="Li S."/>
            <person name="Wang J."/>
            <person name="Zhang G."/>
            <person name="Kronforst M.R."/>
            <person name="Wang W."/>
        </authorList>
    </citation>
    <scope>NUCLEOTIDE SEQUENCE [LARGE SCALE GENOMIC DNA]</scope>
    <source>
        <strain evidence="6">Ya'a_city_454_Pm</strain>
        <tissue evidence="6">Whole body</tissue>
    </source>
</reference>
<dbReference type="AlphaFoldDB" id="A0A194R219"/>
<dbReference type="STRING" id="76193.A0A194R219"/>
<dbReference type="EMBL" id="KQ460855">
    <property type="protein sequence ID" value="KPJ11833.1"/>
    <property type="molecule type" value="Genomic_DNA"/>
</dbReference>
<evidence type="ECO:0000256" key="2">
    <source>
        <dbReference type="RuleBase" id="RU003971"/>
    </source>
</evidence>
<feature type="compositionally biased region" description="Polar residues" evidence="3">
    <location>
        <begin position="11"/>
        <end position="27"/>
    </location>
</feature>
<evidence type="ECO:0000259" key="4">
    <source>
        <dbReference type="PROSITE" id="PS50207"/>
    </source>
</evidence>
<feature type="domain" description="Caspase family p10" evidence="4">
    <location>
        <begin position="195"/>
        <end position="287"/>
    </location>
</feature>
<dbReference type="Gene3D" id="3.40.50.1460">
    <property type="match status" value="1"/>
</dbReference>
<gene>
    <name evidence="6" type="ORF">RR48_09770</name>
</gene>
<dbReference type="GO" id="GO:0006508">
    <property type="term" value="P:proteolysis"/>
    <property type="evidence" value="ECO:0007669"/>
    <property type="project" value="InterPro"/>
</dbReference>
<evidence type="ECO:0000256" key="1">
    <source>
        <dbReference type="ARBA" id="ARBA00010134"/>
    </source>
</evidence>
<dbReference type="InterPro" id="IPR015917">
    <property type="entry name" value="Pept_C14A"/>
</dbReference>
<dbReference type="InterPro" id="IPR029030">
    <property type="entry name" value="Caspase-like_dom_sf"/>
</dbReference>
<dbReference type="PROSITE" id="PS01122">
    <property type="entry name" value="CASPASE_CYS"/>
    <property type="match status" value="1"/>
</dbReference>
<dbReference type="PRINTS" id="PR00376">
    <property type="entry name" value="IL1BCENZYME"/>
</dbReference>
<evidence type="ECO:0000256" key="3">
    <source>
        <dbReference type="SAM" id="MobiDB-lite"/>
    </source>
</evidence>
<evidence type="ECO:0000313" key="7">
    <source>
        <dbReference type="Proteomes" id="UP000053240"/>
    </source>
</evidence>
<protein>
    <submittedName>
        <fullName evidence="6">Caspase</fullName>
    </submittedName>
</protein>
<comment type="similarity">
    <text evidence="1 2">Belongs to the peptidase C14A family.</text>
</comment>
<proteinExistence type="inferred from homology"/>
<dbReference type="PROSITE" id="PS50207">
    <property type="entry name" value="CASPASE_P10"/>
    <property type="match status" value="1"/>
</dbReference>
<dbReference type="PROSITE" id="PS50208">
    <property type="entry name" value="CASPASE_P20"/>
    <property type="match status" value="1"/>
</dbReference>
<dbReference type="InterPro" id="IPR033139">
    <property type="entry name" value="Caspase_cys_AS"/>
</dbReference>
<dbReference type="SUPFAM" id="SSF52129">
    <property type="entry name" value="Caspase-like"/>
    <property type="match status" value="1"/>
</dbReference>
<accession>A0A194R219</accession>
<feature type="region of interest" description="Disordered" evidence="3">
    <location>
        <begin position="1"/>
        <end position="36"/>
    </location>
</feature>
<evidence type="ECO:0000259" key="5">
    <source>
        <dbReference type="PROSITE" id="PS50208"/>
    </source>
</evidence>